<accession>A0A7C2PK63</accession>
<dbReference type="PANTHER" id="PTHR15160">
    <property type="entry name" value="VON HIPPEL-LINDAU PROTEIN"/>
    <property type="match status" value="1"/>
</dbReference>
<dbReference type="GO" id="GO:0004518">
    <property type="term" value="F:nuclease activity"/>
    <property type="evidence" value="ECO:0007669"/>
    <property type="project" value="InterPro"/>
</dbReference>
<dbReference type="Pfam" id="PF02577">
    <property type="entry name" value="BFN_dom"/>
    <property type="match status" value="1"/>
</dbReference>
<evidence type="ECO:0000259" key="1">
    <source>
        <dbReference type="PROSITE" id="PS51658"/>
    </source>
</evidence>
<dbReference type="SUPFAM" id="SSF103256">
    <property type="entry name" value="Hypothetical protein TM0160"/>
    <property type="match status" value="1"/>
</dbReference>
<dbReference type="PANTHER" id="PTHR15160:SF1">
    <property type="entry name" value="VON HIPPEL-LINDAU DISEASE TUMOR SUPPRESSOR"/>
    <property type="match status" value="1"/>
</dbReference>
<name>A0A7C2PK63_UNCW3</name>
<protein>
    <submittedName>
        <fullName evidence="2">Bifunctional nuclease family protein</fullName>
    </submittedName>
</protein>
<feature type="domain" description="BFN" evidence="1">
    <location>
        <begin position="1"/>
        <end position="134"/>
    </location>
</feature>
<reference evidence="2" key="1">
    <citation type="journal article" date="2020" name="mSystems">
        <title>Genome- and Community-Level Interaction Insights into Carbon Utilization and Element Cycling Functions of Hydrothermarchaeota in Hydrothermal Sediment.</title>
        <authorList>
            <person name="Zhou Z."/>
            <person name="Liu Y."/>
            <person name="Xu W."/>
            <person name="Pan J."/>
            <person name="Luo Z.H."/>
            <person name="Li M."/>
        </authorList>
    </citation>
    <scope>NUCLEOTIDE SEQUENCE [LARGE SCALE GENOMIC DNA]</scope>
    <source>
        <strain evidence="2">SpSt-34</strain>
        <strain evidence="3">SpSt-69</strain>
    </source>
</reference>
<proteinExistence type="predicted"/>
<evidence type="ECO:0000313" key="3">
    <source>
        <dbReference type="EMBL" id="HGL18398.1"/>
    </source>
</evidence>
<evidence type="ECO:0000313" key="2">
    <source>
        <dbReference type="EMBL" id="HEN27699.1"/>
    </source>
</evidence>
<dbReference type="EMBL" id="DTDJ01000051">
    <property type="protein sequence ID" value="HGL18398.1"/>
    <property type="molecule type" value="Genomic_DNA"/>
</dbReference>
<gene>
    <name evidence="2" type="ORF">ENQ77_03365</name>
    <name evidence="3" type="ORF">ENU66_08735</name>
</gene>
<dbReference type="PROSITE" id="PS51658">
    <property type="entry name" value="BFN"/>
    <property type="match status" value="1"/>
</dbReference>
<organism evidence="2">
    <name type="scientific">candidate division WOR-3 bacterium</name>
    <dbReference type="NCBI Taxonomy" id="2052148"/>
    <lineage>
        <taxon>Bacteria</taxon>
        <taxon>Bacteria division WOR-3</taxon>
    </lineage>
</organism>
<sequence>MELIVLRIQFPDGAEENPIIYLKEKEGERILPIMIGLNEAQSINMALNNFKTPRPLTHDLIVNLFEALGLKLERVVINDLRENTYFARLILFDEERKTVYSIDARPSDSIAIALRSNAPIFVSEYVLKKALSLEGS</sequence>
<dbReference type="Gene3D" id="3.10.690.10">
    <property type="entry name" value="Bifunctional nuclease domain"/>
    <property type="match status" value="1"/>
</dbReference>
<comment type="caution">
    <text evidence="2">The sequence shown here is derived from an EMBL/GenBank/DDBJ whole genome shotgun (WGS) entry which is preliminary data.</text>
</comment>
<dbReference type="EMBL" id="DSOL01000097">
    <property type="protein sequence ID" value="HEN27699.1"/>
    <property type="molecule type" value="Genomic_DNA"/>
</dbReference>
<dbReference type="AlphaFoldDB" id="A0A7C2PK63"/>
<dbReference type="InterPro" id="IPR036104">
    <property type="entry name" value="BFN_sf"/>
</dbReference>
<dbReference type="InterPro" id="IPR003729">
    <property type="entry name" value="Bi_nuclease_dom"/>
</dbReference>